<sequence length="82" mass="9229">MSAESSGVFTLKEINRIKIIQDVIERRITTRRAAEHLGISDRQCRRLLAVTVKGDRLVWPADDVACVVTASCHPGSQIRLWN</sequence>
<dbReference type="EMBL" id="UGMG01000001">
    <property type="protein sequence ID" value="STV61591.1"/>
    <property type="molecule type" value="Genomic_DNA"/>
</dbReference>
<evidence type="ECO:0000313" key="2">
    <source>
        <dbReference type="Proteomes" id="UP000255239"/>
    </source>
</evidence>
<reference evidence="1 2" key="1">
    <citation type="submission" date="2018-06" db="EMBL/GenBank/DDBJ databases">
        <authorList>
            <consortium name="Pathogen Informatics"/>
            <person name="Doyle S."/>
        </authorList>
    </citation>
    <scope>NUCLEOTIDE SEQUENCE [LARGE SCALE GENOMIC DNA]</scope>
    <source>
        <strain evidence="1 2">NCTC11679</strain>
    </source>
</reference>
<gene>
    <name evidence="1" type="ORF">NCTC11679_02716</name>
</gene>
<protein>
    <submittedName>
        <fullName evidence="1">Transposase</fullName>
    </submittedName>
</protein>
<organism evidence="1 2">
    <name type="scientific">Klebsiella pneumoniae</name>
    <dbReference type="NCBI Taxonomy" id="573"/>
    <lineage>
        <taxon>Bacteria</taxon>
        <taxon>Pseudomonadati</taxon>
        <taxon>Pseudomonadota</taxon>
        <taxon>Gammaproteobacteria</taxon>
        <taxon>Enterobacterales</taxon>
        <taxon>Enterobacteriaceae</taxon>
        <taxon>Klebsiella/Raoultella group</taxon>
        <taxon>Klebsiella</taxon>
        <taxon>Klebsiella pneumoniae complex</taxon>
    </lineage>
</organism>
<name>A0A378C5V3_KLEPN</name>
<dbReference type="Proteomes" id="UP000255239">
    <property type="component" value="Unassembled WGS sequence"/>
</dbReference>
<proteinExistence type="predicted"/>
<dbReference type="AlphaFoldDB" id="A0A378C5V3"/>
<evidence type="ECO:0000313" key="1">
    <source>
        <dbReference type="EMBL" id="STV61591.1"/>
    </source>
</evidence>
<accession>A0A378C5V3</accession>